<sequence>MQRHMILRHLEWMDSMVGRYKSPDKHPFFPDDVPEPILSHLLYPQQSELLKSADLININDTIWDVYFRDLLPRLVNVMYVIKKGDDGNYGSAAIYDTICCLLNDRIHHGKFVAKAKFRSSPDVYETAISAKDRSKLMDLLTSPTVEEAIKKRVEMKTQTLGQEVTVNVGEDDVVQVYKIAPSVVADLYGDWIMPLMKEVQVGYLLTRLD</sequence>
<dbReference type="Proteomes" id="UP000594638">
    <property type="component" value="Unassembled WGS sequence"/>
</dbReference>
<gene>
    <name evidence="4" type="ORF">OLEA9_A053687</name>
</gene>
<dbReference type="Gene3D" id="1.10.590.10">
    <property type="entry name" value="Chorismate mutase, AroQ class superfamily, eukaryotic"/>
    <property type="match status" value="1"/>
</dbReference>
<name>A0A8S0PGK3_OLEEU</name>
<reference evidence="4 5" key="1">
    <citation type="submission" date="2019-12" db="EMBL/GenBank/DDBJ databases">
        <authorList>
            <person name="Alioto T."/>
            <person name="Alioto T."/>
            <person name="Gomez Garrido J."/>
        </authorList>
    </citation>
    <scope>NUCLEOTIDE SEQUENCE [LARGE SCALE GENOMIC DNA]</scope>
</reference>
<dbReference type="GO" id="GO:0005737">
    <property type="term" value="C:cytoplasm"/>
    <property type="evidence" value="ECO:0007669"/>
    <property type="project" value="TreeGrafter"/>
</dbReference>
<dbReference type="GO" id="GO:0046417">
    <property type="term" value="P:chorismate metabolic process"/>
    <property type="evidence" value="ECO:0007669"/>
    <property type="project" value="InterPro"/>
</dbReference>
<dbReference type="OrthoDB" id="191918at2759"/>
<accession>A0A8S0PGK3</accession>
<evidence type="ECO:0000256" key="1">
    <source>
        <dbReference type="ARBA" id="ARBA00000824"/>
    </source>
</evidence>
<comment type="caution">
    <text evidence="4">The sequence shown here is derived from an EMBL/GenBank/DDBJ whole genome shotgun (WGS) entry which is preliminary data.</text>
</comment>
<evidence type="ECO:0000313" key="5">
    <source>
        <dbReference type="Proteomes" id="UP000594638"/>
    </source>
</evidence>
<keyword evidence="5" id="KW-1185">Reference proteome</keyword>
<dbReference type="InterPro" id="IPR008238">
    <property type="entry name" value="Chorismate_mutase_AroQ_euk"/>
</dbReference>
<dbReference type="Gramene" id="OE9A053687T1">
    <property type="protein sequence ID" value="OE9A053687C1"/>
    <property type="gene ID" value="OE9A053687"/>
</dbReference>
<proteinExistence type="predicted"/>
<evidence type="ECO:0000256" key="3">
    <source>
        <dbReference type="ARBA" id="ARBA00023235"/>
    </source>
</evidence>
<protein>
    <recommendedName>
        <fullName evidence="2">chorismate mutase</fullName>
        <ecNumber evidence="2">5.4.99.5</ecNumber>
    </recommendedName>
</protein>
<dbReference type="EC" id="5.4.99.5" evidence="2"/>
<dbReference type="AlphaFoldDB" id="A0A8S0PGK3"/>
<dbReference type="NCBIfam" id="TIGR01802">
    <property type="entry name" value="CM_pl-yst"/>
    <property type="match status" value="1"/>
</dbReference>
<dbReference type="PROSITE" id="PS51169">
    <property type="entry name" value="CHORISMATE_MUT_3"/>
    <property type="match status" value="1"/>
</dbReference>
<dbReference type="SUPFAM" id="SSF48600">
    <property type="entry name" value="Chorismate mutase II"/>
    <property type="match status" value="1"/>
</dbReference>
<dbReference type="InterPro" id="IPR036263">
    <property type="entry name" value="Chorismate_II_sf"/>
</dbReference>
<dbReference type="GO" id="GO:0004106">
    <property type="term" value="F:chorismate mutase activity"/>
    <property type="evidence" value="ECO:0007669"/>
    <property type="project" value="UniProtKB-EC"/>
</dbReference>
<dbReference type="InterPro" id="IPR037039">
    <property type="entry name" value="CM_AroQ_sf_eucaryotic"/>
</dbReference>
<keyword evidence="3" id="KW-0413">Isomerase</keyword>
<organism evidence="4 5">
    <name type="scientific">Olea europaea subsp. europaea</name>
    <dbReference type="NCBI Taxonomy" id="158383"/>
    <lineage>
        <taxon>Eukaryota</taxon>
        <taxon>Viridiplantae</taxon>
        <taxon>Streptophyta</taxon>
        <taxon>Embryophyta</taxon>
        <taxon>Tracheophyta</taxon>
        <taxon>Spermatophyta</taxon>
        <taxon>Magnoliopsida</taxon>
        <taxon>eudicotyledons</taxon>
        <taxon>Gunneridae</taxon>
        <taxon>Pentapetalae</taxon>
        <taxon>asterids</taxon>
        <taxon>lamiids</taxon>
        <taxon>Lamiales</taxon>
        <taxon>Oleaceae</taxon>
        <taxon>Oleeae</taxon>
        <taxon>Olea</taxon>
    </lineage>
</organism>
<comment type="catalytic activity">
    <reaction evidence="1">
        <text>chorismate = prephenate</text>
        <dbReference type="Rhea" id="RHEA:13897"/>
        <dbReference type="ChEBI" id="CHEBI:29748"/>
        <dbReference type="ChEBI" id="CHEBI:29934"/>
        <dbReference type="EC" id="5.4.99.5"/>
    </reaction>
</comment>
<dbReference type="PANTHER" id="PTHR21145:SF0">
    <property type="entry name" value="CHORISMATE MUTASE 1, CHLOROPLASTIC"/>
    <property type="match status" value="1"/>
</dbReference>
<dbReference type="PANTHER" id="PTHR21145">
    <property type="entry name" value="CHORISMATE MUTASE"/>
    <property type="match status" value="1"/>
</dbReference>
<evidence type="ECO:0000313" key="4">
    <source>
        <dbReference type="EMBL" id="CAA2946253.1"/>
    </source>
</evidence>
<dbReference type="GO" id="GO:0009073">
    <property type="term" value="P:aromatic amino acid family biosynthetic process"/>
    <property type="evidence" value="ECO:0007669"/>
    <property type="project" value="InterPro"/>
</dbReference>
<dbReference type="EMBL" id="CACTIH010000063">
    <property type="protein sequence ID" value="CAA2946253.1"/>
    <property type="molecule type" value="Genomic_DNA"/>
</dbReference>
<evidence type="ECO:0000256" key="2">
    <source>
        <dbReference type="ARBA" id="ARBA00012404"/>
    </source>
</evidence>